<dbReference type="AlphaFoldDB" id="X0VLH3"/>
<evidence type="ECO:0000313" key="2">
    <source>
        <dbReference type="EMBL" id="GAG19179.1"/>
    </source>
</evidence>
<dbReference type="GO" id="GO:0019698">
    <property type="term" value="P:D-galacturonate catabolic process"/>
    <property type="evidence" value="ECO:0007669"/>
    <property type="project" value="TreeGrafter"/>
</dbReference>
<dbReference type="InterPro" id="IPR052172">
    <property type="entry name" value="UxaA_altronate/galactarate_dh"/>
</dbReference>
<dbReference type="EMBL" id="BARS01035494">
    <property type="protein sequence ID" value="GAG19179.1"/>
    <property type="molecule type" value="Genomic_DNA"/>
</dbReference>
<accession>X0VLH3</accession>
<reference evidence="2" key="1">
    <citation type="journal article" date="2014" name="Front. Microbiol.">
        <title>High frequency of phylogenetically diverse reductive dehalogenase-homologous genes in deep subseafloor sedimentary metagenomes.</title>
        <authorList>
            <person name="Kawai M."/>
            <person name="Futagami T."/>
            <person name="Toyoda A."/>
            <person name="Takaki Y."/>
            <person name="Nishi S."/>
            <person name="Hori S."/>
            <person name="Arai W."/>
            <person name="Tsubouchi T."/>
            <person name="Morono Y."/>
            <person name="Uchiyama I."/>
            <person name="Ito T."/>
            <person name="Fujiyama A."/>
            <person name="Inagaki F."/>
            <person name="Takami H."/>
        </authorList>
    </citation>
    <scope>NUCLEOTIDE SEQUENCE</scope>
    <source>
        <strain evidence="2">Expedition CK06-06</strain>
    </source>
</reference>
<organism evidence="2">
    <name type="scientific">marine sediment metagenome</name>
    <dbReference type="NCBI Taxonomy" id="412755"/>
    <lineage>
        <taxon>unclassified sequences</taxon>
        <taxon>metagenomes</taxon>
        <taxon>ecological metagenomes</taxon>
    </lineage>
</organism>
<gene>
    <name evidence="2" type="ORF">S01H1_54682</name>
</gene>
<proteinExistence type="predicted"/>
<dbReference type="Pfam" id="PF04295">
    <property type="entry name" value="GD_AH_second"/>
    <property type="match status" value="1"/>
</dbReference>
<protein>
    <recommendedName>
        <fullName evidence="1">D-galactarate/Altronate dehydratase second domain-containing protein</fullName>
    </recommendedName>
</protein>
<name>X0VLH3_9ZZZZ</name>
<evidence type="ECO:0000259" key="1">
    <source>
        <dbReference type="Pfam" id="PF04295"/>
    </source>
</evidence>
<dbReference type="PANTHER" id="PTHR30536:SF5">
    <property type="entry name" value="ALTRONATE DEHYDRATASE"/>
    <property type="match status" value="1"/>
</dbReference>
<comment type="caution">
    <text evidence="2">The sequence shown here is derived from an EMBL/GenBank/DDBJ whole genome shotgun (WGS) entry which is preliminary data.</text>
</comment>
<feature type="non-terminal residue" evidence="2">
    <location>
        <position position="123"/>
    </location>
</feature>
<feature type="domain" description="D-galactarate/Altronate dehydratase second" evidence="1">
    <location>
        <begin position="5"/>
        <end position="122"/>
    </location>
</feature>
<dbReference type="InterPro" id="IPR007392">
    <property type="entry name" value="GD_AH_second"/>
</dbReference>
<sequence>MNFYGYPRPDGKAGARNYVALIPSVGCVNALVSHIERMVRGTKAISHDQGCLHPPADTEQVVRTLINLGKNPNVAAALVIGLGCEMAAADQVYEGIKESGKPVDMVVVHEMGGMFETINKGAR</sequence>
<dbReference type="PANTHER" id="PTHR30536">
    <property type="entry name" value="ALTRONATE/GALACTARATE DEHYDRATASE"/>
    <property type="match status" value="1"/>
</dbReference>
<dbReference type="GO" id="GO:0016829">
    <property type="term" value="F:lyase activity"/>
    <property type="evidence" value="ECO:0007669"/>
    <property type="project" value="InterPro"/>
</dbReference>